<feature type="compositionally biased region" description="Polar residues" evidence="1">
    <location>
        <begin position="628"/>
        <end position="638"/>
    </location>
</feature>
<feature type="region of interest" description="Disordered" evidence="1">
    <location>
        <begin position="564"/>
        <end position="586"/>
    </location>
</feature>
<organism evidence="2 3">
    <name type="scientific">Hermanssonia centrifuga</name>
    <dbReference type="NCBI Taxonomy" id="98765"/>
    <lineage>
        <taxon>Eukaryota</taxon>
        <taxon>Fungi</taxon>
        <taxon>Dikarya</taxon>
        <taxon>Basidiomycota</taxon>
        <taxon>Agaricomycotina</taxon>
        <taxon>Agaricomycetes</taxon>
        <taxon>Polyporales</taxon>
        <taxon>Meruliaceae</taxon>
        <taxon>Hermanssonia</taxon>
    </lineage>
</organism>
<reference evidence="2 3" key="1">
    <citation type="submission" date="2018-02" db="EMBL/GenBank/DDBJ databases">
        <title>Genome sequence of the basidiomycete white-rot fungus Phlebia centrifuga.</title>
        <authorList>
            <person name="Granchi Z."/>
            <person name="Peng M."/>
            <person name="de Vries R.P."/>
            <person name="Hilden K."/>
            <person name="Makela M.R."/>
            <person name="Grigoriev I."/>
            <person name="Riley R."/>
        </authorList>
    </citation>
    <scope>NUCLEOTIDE SEQUENCE [LARGE SCALE GENOMIC DNA]</scope>
    <source>
        <strain evidence="2 3">FBCC195</strain>
    </source>
</reference>
<feature type="compositionally biased region" description="Low complexity" evidence="1">
    <location>
        <begin position="459"/>
        <end position="469"/>
    </location>
</feature>
<dbReference type="AlphaFoldDB" id="A0A2R6NTA3"/>
<gene>
    <name evidence="2" type="ORF">PHLCEN_2v8565</name>
</gene>
<dbReference type="EMBL" id="MLYV02000851">
    <property type="protein sequence ID" value="PSR76271.1"/>
    <property type="molecule type" value="Genomic_DNA"/>
</dbReference>
<comment type="caution">
    <text evidence="2">The sequence shown here is derived from an EMBL/GenBank/DDBJ whole genome shotgun (WGS) entry which is preliminary data.</text>
</comment>
<feature type="compositionally biased region" description="Polar residues" evidence="1">
    <location>
        <begin position="303"/>
        <end position="320"/>
    </location>
</feature>
<dbReference type="Proteomes" id="UP000186601">
    <property type="component" value="Unassembled WGS sequence"/>
</dbReference>
<accession>A0A2R6NTA3</accession>
<name>A0A2R6NTA3_9APHY</name>
<feature type="compositionally biased region" description="Polar residues" evidence="1">
    <location>
        <begin position="564"/>
        <end position="575"/>
    </location>
</feature>
<feature type="region of interest" description="Disordered" evidence="1">
    <location>
        <begin position="617"/>
        <end position="679"/>
    </location>
</feature>
<feature type="compositionally biased region" description="Polar residues" evidence="1">
    <location>
        <begin position="329"/>
        <end position="349"/>
    </location>
</feature>
<evidence type="ECO:0000256" key="1">
    <source>
        <dbReference type="SAM" id="MobiDB-lite"/>
    </source>
</evidence>
<feature type="compositionally biased region" description="Low complexity" evidence="1">
    <location>
        <begin position="387"/>
        <end position="409"/>
    </location>
</feature>
<feature type="compositionally biased region" description="Basic and acidic residues" evidence="1">
    <location>
        <begin position="819"/>
        <end position="830"/>
    </location>
</feature>
<feature type="compositionally biased region" description="Polar residues" evidence="1">
    <location>
        <begin position="784"/>
        <end position="796"/>
    </location>
</feature>
<feature type="compositionally biased region" description="Low complexity" evidence="1">
    <location>
        <begin position="436"/>
        <end position="450"/>
    </location>
</feature>
<evidence type="ECO:0000313" key="2">
    <source>
        <dbReference type="EMBL" id="PSR76271.1"/>
    </source>
</evidence>
<feature type="compositionally biased region" description="Basic and acidic residues" evidence="1">
    <location>
        <begin position="841"/>
        <end position="853"/>
    </location>
</feature>
<proteinExistence type="predicted"/>
<feature type="region of interest" description="Disordered" evidence="1">
    <location>
        <begin position="238"/>
        <end position="497"/>
    </location>
</feature>
<feature type="compositionally biased region" description="Polar residues" evidence="1">
    <location>
        <begin position="11"/>
        <end position="29"/>
    </location>
</feature>
<feature type="compositionally biased region" description="Basic and acidic residues" evidence="1">
    <location>
        <begin position="658"/>
        <end position="671"/>
    </location>
</feature>
<feature type="region of interest" description="Disordered" evidence="1">
    <location>
        <begin position="212"/>
        <end position="231"/>
    </location>
</feature>
<feature type="compositionally biased region" description="Pro residues" evidence="1">
    <location>
        <begin position="366"/>
        <end position="377"/>
    </location>
</feature>
<feature type="region of interest" description="Disordered" evidence="1">
    <location>
        <begin position="1"/>
        <end position="29"/>
    </location>
</feature>
<feature type="compositionally biased region" description="Polar residues" evidence="1">
    <location>
        <begin position="215"/>
        <end position="230"/>
    </location>
</feature>
<keyword evidence="3" id="KW-1185">Reference proteome</keyword>
<sequence length="900" mass="97404">MSQPPIPGPSTIETTETGSVTRVNSGNTSQGKTCLMAELAAHWIGRFYAELQNRPRLPSCPPPFKGIVKDYILEASVKQLSRSTESSLSSDKSTRSKSSPICWPDLTRGTPWMGGHIQLSTEVVQDLESIYYNREDVLNQFLISRRESQHAVDDHVNSRTTQNLFPKTDAAESTETSLLLNLREVVYALEDHMSANDPQVPQKPATAATIVHRTTAGSSSTKPSAVNSPQKPKIVNAAHQPTVGSPSVKPSAARSPQTPHEPAKVVTVARHPTVGSSSGKPSRAEFVRETPVAGPSRAMTERATVQSASPSSLMVRSQSPAYHRPISSPKDNSGRPTQPTLMDPSSISTRDVPVKHKLPAPKNISSPPPPPLGPQPLPAERKRAASRHASPSSSSAVSSLASSTSSRSSTPILPSPLHVHTPSPIVLPQIPLLSFPSGPSNSRPASSSGPHASEQHIPSRTTTSSMRRSAAPRVPSSLRQVTYASELTPDTAGPSRPRILQYHATDQQHHDRQSVTYGFEDTPNYTIRPSTTASEDLAQYPRDYSSQPSPSNLVSDWSNSMHLQAAASTGQSSGTRHPPATLPYANNLGSTESLDLGGNMVHKFLVQRNYQSLNAATLPAGDGPSARITGTQNQQLIPTSRIKPAKKPSPPKSKTKRKLEDVLDGRDEPPERKRRVMSDEEAAIRWQTIARQHVMKIDNGELKDQYPPQFPDTLVGSSGYYNPSINPYMGVPNVGTPEGYYFPSDVNNGADFYASGLQSGSSPQVPPELLQLYSVGVPAAGATGIQNQQTSPPNRYQSREKSSRPPAASRQPSATGSKPENRPDKGKGREQPTQPSAYLSKQEKRIDKGKGREQPTQPHAYFNETVDPIFMAAPDSVGHYFDDDNTYQIEGRASQQRSFG</sequence>
<evidence type="ECO:0000313" key="3">
    <source>
        <dbReference type="Proteomes" id="UP000186601"/>
    </source>
</evidence>
<feature type="region of interest" description="Disordered" evidence="1">
    <location>
        <begin position="783"/>
        <end position="865"/>
    </location>
</feature>
<protein>
    <submittedName>
        <fullName evidence="2">Uncharacterized protein</fullName>
    </submittedName>
</protein>
<feature type="compositionally biased region" description="Low complexity" evidence="1">
    <location>
        <begin position="804"/>
        <end position="814"/>
    </location>
</feature>